<sequence length="144" mass="15865">MTAPRTTTTSTRTAARHDCSEDDDNEHEHEDACAAPLQNPCRRRCPLAAPPPSSSLRLLVAAARFAGTARAAWAMTPRFGGADGDLYRRAVRLCRVGGSESRRGKGERRRERGKWEREYVGVVGLGILCSTLHCERAGYAHCQR</sequence>
<dbReference type="EMBL" id="AP014965">
    <property type="protein sequence ID" value="BAT06830.1"/>
    <property type="molecule type" value="Genomic_DNA"/>
</dbReference>
<dbReference type="STRING" id="39947.A0A0P0XK71"/>
<accession>A0A0P0XK71</accession>
<reference evidence="2 3" key="3">
    <citation type="journal article" date="2013" name="Rice">
        <title>Improvement of the Oryza sativa Nipponbare reference genome using next generation sequence and optical map data.</title>
        <authorList>
            <person name="Kawahara Y."/>
            <person name="de la Bastide M."/>
            <person name="Hamilton J.P."/>
            <person name="Kanamori H."/>
            <person name="McCombie W.R."/>
            <person name="Ouyang S."/>
            <person name="Schwartz D.C."/>
            <person name="Tanaka T."/>
            <person name="Wu J."/>
            <person name="Zhou S."/>
            <person name="Childs K.L."/>
            <person name="Davidson R.M."/>
            <person name="Lin H."/>
            <person name="Quesada-Ocampo L."/>
            <person name="Vaillancourt B."/>
            <person name="Sakai H."/>
            <person name="Lee S.S."/>
            <person name="Kim J."/>
            <person name="Numa H."/>
            <person name="Itoh T."/>
            <person name="Buell C.R."/>
            <person name="Matsumoto T."/>
        </authorList>
    </citation>
    <scope>NUCLEOTIDE SEQUENCE [LARGE SCALE GENOMIC DNA]</scope>
    <source>
        <strain evidence="3">cv. Nipponbare</strain>
    </source>
</reference>
<feature type="region of interest" description="Disordered" evidence="1">
    <location>
        <begin position="1"/>
        <end position="26"/>
    </location>
</feature>
<reference evidence="2 3" key="2">
    <citation type="journal article" date="2013" name="Plant Cell Physiol.">
        <title>Rice Annotation Project Database (RAP-DB): an integrative and interactive database for rice genomics.</title>
        <authorList>
            <person name="Sakai H."/>
            <person name="Lee S.S."/>
            <person name="Tanaka T."/>
            <person name="Numa H."/>
            <person name="Kim J."/>
            <person name="Kawahara Y."/>
            <person name="Wakimoto H."/>
            <person name="Yang C.C."/>
            <person name="Iwamoto M."/>
            <person name="Abe T."/>
            <person name="Yamada Y."/>
            <person name="Muto A."/>
            <person name="Inokuchi H."/>
            <person name="Ikemura T."/>
            <person name="Matsumoto T."/>
            <person name="Sasaki T."/>
            <person name="Itoh T."/>
        </authorList>
    </citation>
    <scope>NUCLEOTIDE SEQUENCE [LARGE SCALE GENOMIC DNA]</scope>
    <source>
        <strain evidence="3">cv. Nipponbare</strain>
    </source>
</reference>
<organism evidence="2 3">
    <name type="scientific">Oryza sativa subsp. japonica</name>
    <name type="common">Rice</name>
    <dbReference type="NCBI Taxonomy" id="39947"/>
    <lineage>
        <taxon>Eukaryota</taxon>
        <taxon>Viridiplantae</taxon>
        <taxon>Streptophyta</taxon>
        <taxon>Embryophyta</taxon>
        <taxon>Tracheophyta</taxon>
        <taxon>Spermatophyta</taxon>
        <taxon>Magnoliopsida</taxon>
        <taxon>Liliopsida</taxon>
        <taxon>Poales</taxon>
        <taxon>Poaceae</taxon>
        <taxon>BOP clade</taxon>
        <taxon>Oryzoideae</taxon>
        <taxon>Oryzeae</taxon>
        <taxon>Oryzinae</taxon>
        <taxon>Oryza</taxon>
        <taxon>Oryza sativa</taxon>
    </lineage>
</organism>
<reference evidence="3" key="1">
    <citation type="journal article" date="2005" name="Nature">
        <title>The map-based sequence of the rice genome.</title>
        <authorList>
            <consortium name="International rice genome sequencing project (IRGSP)"/>
            <person name="Matsumoto T."/>
            <person name="Wu J."/>
            <person name="Kanamori H."/>
            <person name="Katayose Y."/>
            <person name="Fujisawa M."/>
            <person name="Namiki N."/>
            <person name="Mizuno H."/>
            <person name="Yamamoto K."/>
            <person name="Antonio B.A."/>
            <person name="Baba T."/>
            <person name="Sakata K."/>
            <person name="Nagamura Y."/>
            <person name="Aoki H."/>
            <person name="Arikawa K."/>
            <person name="Arita K."/>
            <person name="Bito T."/>
            <person name="Chiden Y."/>
            <person name="Fujitsuka N."/>
            <person name="Fukunaka R."/>
            <person name="Hamada M."/>
            <person name="Harada C."/>
            <person name="Hayashi A."/>
            <person name="Hijishita S."/>
            <person name="Honda M."/>
            <person name="Hosokawa S."/>
            <person name="Ichikawa Y."/>
            <person name="Idonuma A."/>
            <person name="Iijima M."/>
            <person name="Ikeda M."/>
            <person name="Ikeno M."/>
            <person name="Ito K."/>
            <person name="Ito S."/>
            <person name="Ito T."/>
            <person name="Ito Y."/>
            <person name="Ito Y."/>
            <person name="Iwabuchi A."/>
            <person name="Kamiya K."/>
            <person name="Karasawa W."/>
            <person name="Kurita K."/>
            <person name="Katagiri S."/>
            <person name="Kikuta A."/>
            <person name="Kobayashi H."/>
            <person name="Kobayashi N."/>
            <person name="Machita K."/>
            <person name="Maehara T."/>
            <person name="Masukawa M."/>
            <person name="Mizubayashi T."/>
            <person name="Mukai Y."/>
            <person name="Nagasaki H."/>
            <person name="Nagata Y."/>
            <person name="Naito S."/>
            <person name="Nakashima M."/>
            <person name="Nakama Y."/>
            <person name="Nakamichi Y."/>
            <person name="Nakamura M."/>
            <person name="Meguro A."/>
            <person name="Negishi M."/>
            <person name="Ohta I."/>
            <person name="Ohta T."/>
            <person name="Okamoto M."/>
            <person name="Ono N."/>
            <person name="Saji S."/>
            <person name="Sakaguchi M."/>
            <person name="Sakai K."/>
            <person name="Shibata M."/>
            <person name="Shimokawa T."/>
            <person name="Song J."/>
            <person name="Takazaki Y."/>
            <person name="Terasawa K."/>
            <person name="Tsugane M."/>
            <person name="Tsuji K."/>
            <person name="Ueda S."/>
            <person name="Waki K."/>
            <person name="Yamagata H."/>
            <person name="Yamamoto M."/>
            <person name="Yamamoto S."/>
            <person name="Yamane H."/>
            <person name="Yoshiki S."/>
            <person name="Yoshihara R."/>
            <person name="Yukawa K."/>
            <person name="Zhong H."/>
            <person name="Yano M."/>
            <person name="Yuan Q."/>
            <person name="Ouyang S."/>
            <person name="Liu J."/>
            <person name="Jones K.M."/>
            <person name="Gansberger K."/>
            <person name="Moffat K."/>
            <person name="Hill J."/>
            <person name="Bera J."/>
            <person name="Fadrosh D."/>
            <person name="Jin S."/>
            <person name="Johri S."/>
            <person name="Kim M."/>
            <person name="Overton L."/>
            <person name="Reardon M."/>
            <person name="Tsitrin T."/>
            <person name="Vuong H."/>
            <person name="Weaver B."/>
            <person name="Ciecko A."/>
            <person name="Tallon L."/>
            <person name="Jackson J."/>
            <person name="Pai G."/>
            <person name="Aken S.V."/>
            <person name="Utterback T."/>
            <person name="Reidmuller S."/>
            <person name="Feldblyum T."/>
            <person name="Hsiao J."/>
            <person name="Zismann V."/>
            <person name="Iobst S."/>
            <person name="de Vazeille A.R."/>
            <person name="Buell C.R."/>
            <person name="Ying K."/>
            <person name="Li Y."/>
            <person name="Lu T."/>
            <person name="Huang Y."/>
            <person name="Zhao Q."/>
            <person name="Feng Q."/>
            <person name="Zhang L."/>
            <person name="Zhu J."/>
            <person name="Weng Q."/>
            <person name="Mu J."/>
            <person name="Lu Y."/>
            <person name="Fan D."/>
            <person name="Liu Y."/>
            <person name="Guan J."/>
            <person name="Zhang Y."/>
            <person name="Yu S."/>
            <person name="Liu X."/>
            <person name="Zhang Y."/>
            <person name="Hong G."/>
            <person name="Han B."/>
            <person name="Choisne N."/>
            <person name="Demange N."/>
            <person name="Orjeda G."/>
            <person name="Samain S."/>
            <person name="Cattolico L."/>
            <person name="Pelletier E."/>
            <person name="Couloux A."/>
            <person name="Segurens B."/>
            <person name="Wincker P."/>
            <person name="D'Hont A."/>
            <person name="Scarpelli C."/>
            <person name="Weissenbach J."/>
            <person name="Salanoubat M."/>
            <person name="Quetier F."/>
            <person name="Yu Y."/>
            <person name="Kim H.R."/>
            <person name="Rambo T."/>
            <person name="Currie J."/>
            <person name="Collura K."/>
            <person name="Luo M."/>
            <person name="Yang T."/>
            <person name="Ammiraju J.S.S."/>
            <person name="Engler F."/>
            <person name="Soderlund C."/>
            <person name="Wing R.A."/>
            <person name="Palmer L.E."/>
            <person name="de la Bastide M."/>
            <person name="Spiegel L."/>
            <person name="Nascimento L."/>
            <person name="Zutavern T."/>
            <person name="O'Shaughnessy A."/>
            <person name="Dike S."/>
            <person name="Dedhia N."/>
            <person name="Preston R."/>
            <person name="Balija V."/>
            <person name="McCombie W.R."/>
            <person name="Chow T."/>
            <person name="Chen H."/>
            <person name="Chung M."/>
            <person name="Chen C."/>
            <person name="Shaw J."/>
            <person name="Wu H."/>
            <person name="Hsiao K."/>
            <person name="Chao Y."/>
            <person name="Chu M."/>
            <person name="Cheng C."/>
            <person name="Hour A."/>
            <person name="Lee P."/>
            <person name="Lin S."/>
            <person name="Lin Y."/>
            <person name="Liou J."/>
            <person name="Liu S."/>
            <person name="Hsing Y."/>
            <person name="Raghuvanshi S."/>
            <person name="Mohanty A."/>
            <person name="Bharti A.K."/>
            <person name="Gaur A."/>
            <person name="Gupta V."/>
            <person name="Kumar D."/>
            <person name="Ravi V."/>
            <person name="Vij S."/>
            <person name="Kapur A."/>
            <person name="Khurana P."/>
            <person name="Khurana P."/>
            <person name="Khurana J.P."/>
            <person name="Tyagi A.K."/>
            <person name="Gaikwad K."/>
            <person name="Singh A."/>
            <person name="Dalal V."/>
            <person name="Srivastava S."/>
            <person name="Dixit A."/>
            <person name="Pal A.K."/>
            <person name="Ghazi I.A."/>
            <person name="Yadav M."/>
            <person name="Pandit A."/>
            <person name="Bhargava A."/>
            <person name="Sureshbabu K."/>
            <person name="Batra K."/>
            <person name="Sharma T.R."/>
            <person name="Mohapatra T."/>
            <person name="Singh N.K."/>
            <person name="Messing J."/>
            <person name="Nelson A.B."/>
            <person name="Fuks G."/>
            <person name="Kavchok S."/>
            <person name="Keizer G."/>
            <person name="Linton E."/>
            <person name="Llaca V."/>
            <person name="Song R."/>
            <person name="Tanyolac B."/>
            <person name="Young S."/>
            <person name="Ho-Il K."/>
            <person name="Hahn J.H."/>
            <person name="Sangsakoo G."/>
            <person name="Vanavichit A."/>
            <person name="de Mattos Luiz.A.T."/>
            <person name="Zimmer P.D."/>
            <person name="Malone G."/>
            <person name="Dellagostin O."/>
            <person name="de Oliveira A.C."/>
            <person name="Bevan M."/>
            <person name="Bancroft I."/>
            <person name="Minx P."/>
            <person name="Cordum H."/>
            <person name="Wilson R."/>
            <person name="Cheng Z."/>
            <person name="Jin W."/>
            <person name="Jiang J."/>
            <person name="Leong S.A."/>
            <person name="Iwama H."/>
            <person name="Gojobori T."/>
            <person name="Itoh T."/>
            <person name="Niimura Y."/>
            <person name="Fujii Y."/>
            <person name="Habara T."/>
            <person name="Sakai H."/>
            <person name="Sato Y."/>
            <person name="Wilson G."/>
            <person name="Kumar K."/>
            <person name="McCouch S."/>
            <person name="Juretic N."/>
            <person name="Hoen D."/>
            <person name="Wright S."/>
            <person name="Bruskiewich R."/>
            <person name="Bureau T."/>
            <person name="Miyao A."/>
            <person name="Hirochika H."/>
            <person name="Nishikawa T."/>
            <person name="Kadowaki K."/>
            <person name="Sugiura M."/>
            <person name="Burr B."/>
            <person name="Sasaki T."/>
        </authorList>
    </citation>
    <scope>NUCLEOTIDE SEQUENCE [LARGE SCALE GENOMIC DNA]</scope>
    <source>
        <strain evidence="3">cv. Nipponbare</strain>
    </source>
</reference>
<evidence type="ECO:0000313" key="3">
    <source>
        <dbReference type="Proteomes" id="UP000059680"/>
    </source>
</evidence>
<dbReference type="PaxDb" id="39947-A0A0P0XK71"/>
<dbReference type="InParanoid" id="A0A0P0XK71"/>
<feature type="compositionally biased region" description="Low complexity" evidence="1">
    <location>
        <begin position="1"/>
        <end position="13"/>
    </location>
</feature>
<evidence type="ECO:0000256" key="1">
    <source>
        <dbReference type="SAM" id="MobiDB-lite"/>
    </source>
</evidence>
<keyword evidence="3" id="KW-1185">Reference proteome</keyword>
<evidence type="ECO:0000313" key="2">
    <source>
        <dbReference type="EMBL" id="BAT06830.1"/>
    </source>
</evidence>
<dbReference type="AlphaFoldDB" id="A0A0P0XK71"/>
<gene>
    <name evidence="2" type="ordered locus">Os09g0111500</name>
    <name evidence="2" type="ORF">OSNPB_090111500</name>
</gene>
<name>A0A0P0XK71_ORYSJ</name>
<proteinExistence type="predicted"/>
<protein>
    <submittedName>
        <fullName evidence="2">Os09g0111500 protein</fullName>
    </submittedName>
</protein>
<dbReference type="Proteomes" id="UP000059680">
    <property type="component" value="Chromosome 9"/>
</dbReference>